<dbReference type="AlphaFoldDB" id="A0A9W6YFP6"/>
<dbReference type="OrthoDB" id="128161at2759"/>
<gene>
    <name evidence="1" type="ORF">Pfra01_002679800</name>
</gene>
<proteinExistence type="predicted"/>
<evidence type="ECO:0000313" key="1">
    <source>
        <dbReference type="EMBL" id="GMF61630.1"/>
    </source>
</evidence>
<name>A0A9W6YFP6_9STRA</name>
<dbReference type="EMBL" id="BSXT01005998">
    <property type="protein sequence ID" value="GMF61630.1"/>
    <property type="molecule type" value="Genomic_DNA"/>
</dbReference>
<reference evidence="1" key="1">
    <citation type="submission" date="2023-04" db="EMBL/GenBank/DDBJ databases">
        <title>Phytophthora fragariaefolia NBRC 109709.</title>
        <authorList>
            <person name="Ichikawa N."/>
            <person name="Sato H."/>
            <person name="Tonouchi N."/>
        </authorList>
    </citation>
    <scope>NUCLEOTIDE SEQUENCE</scope>
    <source>
        <strain evidence="1">NBRC 109709</strain>
    </source>
</reference>
<keyword evidence="2" id="KW-1185">Reference proteome</keyword>
<organism evidence="1 2">
    <name type="scientific">Phytophthora fragariaefolia</name>
    <dbReference type="NCBI Taxonomy" id="1490495"/>
    <lineage>
        <taxon>Eukaryota</taxon>
        <taxon>Sar</taxon>
        <taxon>Stramenopiles</taxon>
        <taxon>Oomycota</taxon>
        <taxon>Peronosporomycetes</taxon>
        <taxon>Peronosporales</taxon>
        <taxon>Peronosporaceae</taxon>
        <taxon>Phytophthora</taxon>
    </lineage>
</organism>
<evidence type="ECO:0000313" key="2">
    <source>
        <dbReference type="Proteomes" id="UP001165121"/>
    </source>
</evidence>
<sequence>MEVLTRPAGAPRGPPRVLSDASMTMSFALPASFLQARAARAAKTASIEADKNVKNDVKNAVEDSWEERDWEHEAPTSVENLTVQDKADEWEEDAAPELPDDFPRLIVNLTRVQRHHFPAESGDDDIDMMEVFHRVKATLHEHFSQLAEVLFEQSASCSIKRT</sequence>
<dbReference type="Proteomes" id="UP001165121">
    <property type="component" value="Unassembled WGS sequence"/>
</dbReference>
<comment type="caution">
    <text evidence="1">The sequence shown here is derived from an EMBL/GenBank/DDBJ whole genome shotgun (WGS) entry which is preliminary data.</text>
</comment>
<protein>
    <submittedName>
        <fullName evidence="1">Unnamed protein product</fullName>
    </submittedName>
</protein>
<accession>A0A9W6YFP6</accession>